<feature type="region of interest" description="Disordered" evidence="1">
    <location>
        <begin position="231"/>
        <end position="252"/>
    </location>
</feature>
<gene>
    <name evidence="3" type="ORF">mPipKuh1_007597</name>
</gene>
<feature type="domain" description="Hormone-sensitive lipase N-terminal" evidence="2">
    <location>
        <begin position="53"/>
        <end position="222"/>
    </location>
</feature>
<protein>
    <submittedName>
        <fullName evidence="3">Lipase E, hormone sensitive type</fullName>
    </submittedName>
</protein>
<dbReference type="PANTHER" id="PTHR23025:SF3">
    <property type="entry name" value="HORMONE-SENSITIVE LIPASE"/>
    <property type="match status" value="1"/>
</dbReference>
<dbReference type="AlphaFoldDB" id="A0A7J7SNQ8"/>
<evidence type="ECO:0000259" key="2">
    <source>
        <dbReference type="Pfam" id="PF06350"/>
    </source>
</evidence>
<sequence length="252" mass="28048">MESAGEAGPAGAPWEPASKNDKERSKRQSRREWRKVKAKALQLIHNMDLRTMTQSLVTLAEDNMAFFSSQGPGETARRLSSVFAGVREQALGLEPALGRLLGVAHLFDLDAETPANGYRSLVHTARCCMAHLLHKSRYVASNRRSIFFRTSHNLAELEAYLAALTQLRALTYYAQRLLATNRPGGLFFEGDEGLTSDFLREYVTLHKGCFYGRCLGFQAFSPLLTPNHAHGDTAHLGTKREAARRPSNSQEK</sequence>
<dbReference type="PANTHER" id="PTHR23025">
    <property type="entry name" value="TRIACYLGLYCEROL LIPASE"/>
    <property type="match status" value="1"/>
</dbReference>
<name>A0A7J7SNQ8_PIPKU</name>
<dbReference type="Proteomes" id="UP000558488">
    <property type="component" value="Unassembled WGS sequence"/>
</dbReference>
<dbReference type="GO" id="GO:0019433">
    <property type="term" value="P:triglyceride catabolic process"/>
    <property type="evidence" value="ECO:0007669"/>
    <property type="project" value="TreeGrafter"/>
</dbReference>
<feature type="region of interest" description="Disordered" evidence="1">
    <location>
        <begin position="1"/>
        <end position="33"/>
    </location>
</feature>
<evidence type="ECO:0000313" key="4">
    <source>
        <dbReference type="Proteomes" id="UP000558488"/>
    </source>
</evidence>
<proteinExistence type="predicted"/>
<comment type="caution">
    <text evidence="3">The sequence shown here is derived from an EMBL/GenBank/DDBJ whole genome shotgun (WGS) entry which is preliminary data.</text>
</comment>
<dbReference type="GO" id="GO:0008203">
    <property type="term" value="P:cholesterol metabolic process"/>
    <property type="evidence" value="ECO:0007669"/>
    <property type="project" value="InterPro"/>
</dbReference>
<dbReference type="InterPro" id="IPR010468">
    <property type="entry name" value="HSL_N"/>
</dbReference>
<dbReference type="EMBL" id="JACAGB010000038">
    <property type="protein sequence ID" value="KAF6289935.1"/>
    <property type="molecule type" value="Genomic_DNA"/>
</dbReference>
<dbReference type="Pfam" id="PF06350">
    <property type="entry name" value="HSL_N"/>
    <property type="match status" value="1"/>
</dbReference>
<accession>A0A7J7SNQ8</accession>
<organism evidence="3 4">
    <name type="scientific">Pipistrellus kuhlii</name>
    <name type="common">Kuhl's pipistrelle</name>
    <dbReference type="NCBI Taxonomy" id="59472"/>
    <lineage>
        <taxon>Eukaryota</taxon>
        <taxon>Metazoa</taxon>
        <taxon>Chordata</taxon>
        <taxon>Craniata</taxon>
        <taxon>Vertebrata</taxon>
        <taxon>Euteleostomi</taxon>
        <taxon>Mammalia</taxon>
        <taxon>Eutheria</taxon>
        <taxon>Laurasiatheria</taxon>
        <taxon>Chiroptera</taxon>
        <taxon>Yangochiroptera</taxon>
        <taxon>Vespertilionidae</taxon>
        <taxon>Pipistrellus</taxon>
    </lineage>
</organism>
<dbReference type="GO" id="GO:0004806">
    <property type="term" value="F:triacylglycerol lipase activity"/>
    <property type="evidence" value="ECO:0007669"/>
    <property type="project" value="TreeGrafter"/>
</dbReference>
<reference evidence="3 4" key="1">
    <citation type="journal article" date="2020" name="Nature">
        <title>Six reference-quality genomes reveal evolution of bat adaptations.</title>
        <authorList>
            <person name="Jebb D."/>
            <person name="Huang Z."/>
            <person name="Pippel M."/>
            <person name="Hughes G.M."/>
            <person name="Lavrichenko K."/>
            <person name="Devanna P."/>
            <person name="Winkler S."/>
            <person name="Jermiin L.S."/>
            <person name="Skirmuntt E.C."/>
            <person name="Katzourakis A."/>
            <person name="Burkitt-Gray L."/>
            <person name="Ray D.A."/>
            <person name="Sullivan K.A.M."/>
            <person name="Roscito J.G."/>
            <person name="Kirilenko B.M."/>
            <person name="Davalos L.M."/>
            <person name="Corthals A.P."/>
            <person name="Power M.L."/>
            <person name="Jones G."/>
            <person name="Ransome R.D."/>
            <person name="Dechmann D.K.N."/>
            <person name="Locatelli A.G."/>
            <person name="Puechmaille S.J."/>
            <person name="Fedrigo O."/>
            <person name="Jarvis E.D."/>
            <person name="Hiller M."/>
            <person name="Vernes S.C."/>
            <person name="Myers E.W."/>
            <person name="Teeling E.C."/>
        </authorList>
    </citation>
    <scope>NUCLEOTIDE SEQUENCE [LARGE SCALE GENOMIC DNA]</scope>
    <source>
        <strain evidence="3">MPipKuh1</strain>
        <tissue evidence="3">Flight muscle</tissue>
    </source>
</reference>
<keyword evidence="4" id="KW-1185">Reference proteome</keyword>
<evidence type="ECO:0000256" key="1">
    <source>
        <dbReference type="SAM" id="MobiDB-lite"/>
    </source>
</evidence>
<dbReference type="GO" id="GO:0004771">
    <property type="term" value="F:sterol ester esterase activity"/>
    <property type="evidence" value="ECO:0007669"/>
    <property type="project" value="TreeGrafter"/>
</dbReference>
<evidence type="ECO:0000313" key="3">
    <source>
        <dbReference type="EMBL" id="KAF6289935.1"/>
    </source>
</evidence>
<feature type="compositionally biased region" description="Low complexity" evidence="1">
    <location>
        <begin position="1"/>
        <end position="17"/>
    </location>
</feature>
<dbReference type="GO" id="GO:0005829">
    <property type="term" value="C:cytosol"/>
    <property type="evidence" value="ECO:0007669"/>
    <property type="project" value="TreeGrafter"/>
</dbReference>